<evidence type="ECO:0000313" key="2">
    <source>
        <dbReference type="Proteomes" id="UP000236214"/>
    </source>
</evidence>
<evidence type="ECO:0008006" key="3">
    <source>
        <dbReference type="Google" id="ProtNLM"/>
    </source>
</evidence>
<reference evidence="1 2" key="1">
    <citation type="submission" date="2016-05" db="EMBL/GenBank/DDBJ databases">
        <title>Whole genome sequencing of Tetragenococcus halophilus subsp. halophilus NISL 7118.</title>
        <authorList>
            <person name="Shiwa Y."/>
            <person name="Nishimura I."/>
            <person name="Yoshikawa H."/>
            <person name="Koyama Y."/>
            <person name="Oguma T."/>
        </authorList>
    </citation>
    <scope>NUCLEOTIDE SEQUENCE [LARGE SCALE GENOMIC DNA]</scope>
    <source>
        <strain evidence="1 2">NISL 7118</strain>
    </source>
</reference>
<dbReference type="Gene3D" id="3.30.2310.20">
    <property type="entry name" value="RelE-like"/>
    <property type="match status" value="1"/>
</dbReference>
<accession>A0A2H6CSK7</accession>
<dbReference type="RefSeq" id="WP_094243658.1">
    <property type="nucleotide sequence ID" value="NZ_BDEC01000031.1"/>
</dbReference>
<proteinExistence type="predicted"/>
<dbReference type="Proteomes" id="UP000236214">
    <property type="component" value="Unassembled WGS sequence"/>
</dbReference>
<comment type="caution">
    <text evidence="1">The sequence shown here is derived from an EMBL/GenBank/DDBJ whole genome shotgun (WGS) entry which is preliminary data.</text>
</comment>
<protein>
    <recommendedName>
        <fullName evidence="3">Type II toxin-antitoxin system RelE/ParE family toxin</fullName>
    </recommendedName>
</protein>
<dbReference type="EMBL" id="BDEC01000031">
    <property type="protein sequence ID" value="GBD67980.1"/>
    <property type="molecule type" value="Genomic_DNA"/>
</dbReference>
<keyword evidence="2" id="KW-1185">Reference proteome</keyword>
<gene>
    <name evidence="1" type="ORF">TEHN7118_0786</name>
</gene>
<evidence type="ECO:0000313" key="1">
    <source>
        <dbReference type="EMBL" id="GBD67980.1"/>
    </source>
</evidence>
<dbReference type="AlphaFoldDB" id="A0A2H6CSK7"/>
<dbReference type="InterPro" id="IPR035093">
    <property type="entry name" value="RelE/ParE_toxin_dom_sf"/>
</dbReference>
<organism evidence="1 2">
    <name type="scientific">Tetragenococcus halophilus subsp. halophilus</name>
    <dbReference type="NCBI Taxonomy" id="1513897"/>
    <lineage>
        <taxon>Bacteria</taxon>
        <taxon>Bacillati</taxon>
        <taxon>Bacillota</taxon>
        <taxon>Bacilli</taxon>
        <taxon>Lactobacillales</taxon>
        <taxon>Enterococcaceae</taxon>
        <taxon>Tetragenococcus</taxon>
    </lineage>
</organism>
<sequence length="105" mass="12720">MKEFEIVYTESFRNSLNTNIDEWETKLFLSEEKIRHFVQLIYQSLEQLKAFPEMYEEVSALYGLEKPTYRVLIGKTFAIFYRIDKKNSKILIGNFFKQKQMKVQF</sequence>
<name>A0A2H6CSK7_TETHA</name>